<feature type="non-terminal residue" evidence="1">
    <location>
        <position position="1"/>
    </location>
</feature>
<sequence length="19" mass="2161">MEGSETLKDLILLTDIQLQ</sequence>
<evidence type="ECO:0000313" key="2">
    <source>
        <dbReference type="Proteomes" id="UP000708208"/>
    </source>
</evidence>
<comment type="caution">
    <text evidence="1">The sequence shown here is derived from an EMBL/GenBank/DDBJ whole genome shotgun (WGS) entry which is preliminary data.</text>
</comment>
<dbReference type="EMBL" id="CAJVCH010061092">
    <property type="protein sequence ID" value="CAG7719405.1"/>
    <property type="molecule type" value="Genomic_DNA"/>
</dbReference>
<gene>
    <name evidence="1" type="ORF">AFUS01_LOCUS8731</name>
</gene>
<evidence type="ECO:0000313" key="1">
    <source>
        <dbReference type="EMBL" id="CAG7719405.1"/>
    </source>
</evidence>
<dbReference type="Proteomes" id="UP000708208">
    <property type="component" value="Unassembled WGS sequence"/>
</dbReference>
<name>A0A8J2JL20_9HEXA</name>
<keyword evidence="2" id="KW-1185">Reference proteome</keyword>
<protein>
    <submittedName>
        <fullName evidence="1">Uncharacterized protein</fullName>
    </submittedName>
</protein>
<proteinExistence type="predicted"/>
<dbReference type="AlphaFoldDB" id="A0A8J2JL20"/>
<reference evidence="1" key="1">
    <citation type="submission" date="2021-06" db="EMBL/GenBank/DDBJ databases">
        <authorList>
            <person name="Hodson N. C."/>
            <person name="Mongue J. A."/>
            <person name="Jaron S. K."/>
        </authorList>
    </citation>
    <scope>NUCLEOTIDE SEQUENCE</scope>
</reference>
<organism evidence="1 2">
    <name type="scientific">Allacma fusca</name>
    <dbReference type="NCBI Taxonomy" id="39272"/>
    <lineage>
        <taxon>Eukaryota</taxon>
        <taxon>Metazoa</taxon>
        <taxon>Ecdysozoa</taxon>
        <taxon>Arthropoda</taxon>
        <taxon>Hexapoda</taxon>
        <taxon>Collembola</taxon>
        <taxon>Symphypleona</taxon>
        <taxon>Sminthuridae</taxon>
        <taxon>Allacma</taxon>
    </lineage>
</organism>
<accession>A0A8J2JL20</accession>